<organism evidence="1">
    <name type="scientific">Vibrio parahaemolyticus</name>
    <dbReference type="NCBI Taxonomy" id="670"/>
    <lineage>
        <taxon>Bacteria</taxon>
        <taxon>Pseudomonadati</taxon>
        <taxon>Pseudomonadota</taxon>
        <taxon>Gammaproteobacteria</taxon>
        <taxon>Vibrionales</taxon>
        <taxon>Vibrionaceae</taxon>
        <taxon>Vibrio</taxon>
    </lineage>
</organism>
<sequence length="54" mass="6130">MFAGNNVETVEEVRSMQLAVRCDALKANSSSERKELESLELWLEEQINSQIVGF</sequence>
<gene>
    <name evidence="1" type="ORF">pVPH1_0112</name>
</gene>
<evidence type="ECO:0000313" key="1">
    <source>
        <dbReference type="EMBL" id="AJP18284.1"/>
    </source>
</evidence>
<name>A0A0C5H215_VIBPH</name>
<accession>A0A0C5H215</accession>
<proteinExistence type="predicted"/>
<reference evidence="1" key="1">
    <citation type="journal article" date="2015" name="Antimicrob. Agents Chemother.">
        <title>Complete nucleotide sequence of a conjugative plasmid carrying bla(PER-1).</title>
        <authorList>
            <person name="Li R."/>
            <person name="Wong M.H."/>
            <person name="Zhou Y."/>
            <person name="Chan E.W."/>
            <person name="Chen S."/>
        </authorList>
    </citation>
    <scope>NUCLEOTIDE SEQUENCE</scope>
    <source>
        <strain evidence="1">V36</strain>
        <plasmid evidence="1">pVPH1</plasmid>
    </source>
</reference>
<keyword evidence="1" id="KW-0614">Plasmid</keyword>
<protein>
    <submittedName>
        <fullName evidence="1">Uncharacterized protein</fullName>
    </submittedName>
</protein>
<geneLocation type="plasmid" evidence="1">
    <name>pVPH1</name>
</geneLocation>
<dbReference type="AlphaFoldDB" id="A0A0C5H215"/>
<dbReference type="EMBL" id="KP688397">
    <property type="protein sequence ID" value="AJP18284.1"/>
    <property type="molecule type" value="Genomic_DNA"/>
</dbReference>